<dbReference type="SUPFAM" id="SSF46689">
    <property type="entry name" value="Homeodomain-like"/>
    <property type="match status" value="1"/>
</dbReference>
<sequence length="156" mass="17190">MSVPARGEPLELTESERRTLQGWLRRRNIGAAAVLRARIVLECAAGGSNTEVGRRVGVSRETVRKWRVRFARDRIAGLADEPRPGAPRTITDEQVDKLIVATLETAPPHGDTHWSSRSISDATGMSQSTVSRIWRAFGLKPHVVQTSKLSTDPSQN</sequence>
<evidence type="ECO:0000313" key="1">
    <source>
        <dbReference type="EMBL" id="MBF6357687.1"/>
    </source>
</evidence>
<reference evidence="1 2" key="1">
    <citation type="submission" date="2020-10" db="EMBL/GenBank/DDBJ databases">
        <title>Identification of Nocardia species via Next-generation sequencing and recognition of intraspecies genetic diversity.</title>
        <authorList>
            <person name="Li P."/>
            <person name="Li P."/>
            <person name="Lu B."/>
        </authorList>
    </citation>
    <scope>NUCLEOTIDE SEQUENCE [LARGE SCALE GENOMIC DNA]</scope>
    <source>
        <strain evidence="1 2">BJ06-0143</strain>
    </source>
</reference>
<dbReference type="RefSeq" id="WP_195004524.1">
    <property type="nucleotide sequence ID" value="NZ_JADLQN010000006.1"/>
</dbReference>
<proteinExistence type="predicted"/>
<comment type="caution">
    <text evidence="1">The sequence shown here is derived from an EMBL/GenBank/DDBJ whole genome shotgun (WGS) entry which is preliminary data.</text>
</comment>
<dbReference type="EMBL" id="JADLQN010000006">
    <property type="protein sequence ID" value="MBF6357687.1"/>
    <property type="molecule type" value="Genomic_DNA"/>
</dbReference>
<protein>
    <submittedName>
        <fullName evidence="1">Helix-turn-helix domain containing protein</fullName>
    </submittedName>
</protein>
<dbReference type="InterPro" id="IPR009057">
    <property type="entry name" value="Homeodomain-like_sf"/>
</dbReference>
<gene>
    <name evidence="1" type="ORF">IU449_24585</name>
</gene>
<accession>A0ABS0DGT8</accession>
<keyword evidence="2" id="KW-1185">Reference proteome</keyword>
<organism evidence="1 2">
    <name type="scientific">Nocardia higoensis</name>
    <dbReference type="NCBI Taxonomy" id="228599"/>
    <lineage>
        <taxon>Bacteria</taxon>
        <taxon>Bacillati</taxon>
        <taxon>Actinomycetota</taxon>
        <taxon>Actinomycetes</taxon>
        <taxon>Mycobacteriales</taxon>
        <taxon>Nocardiaceae</taxon>
        <taxon>Nocardia</taxon>
    </lineage>
</organism>
<evidence type="ECO:0000313" key="2">
    <source>
        <dbReference type="Proteomes" id="UP000707731"/>
    </source>
</evidence>
<name>A0ABS0DGT8_9NOCA</name>
<dbReference type="Pfam" id="PF13565">
    <property type="entry name" value="HTH_32"/>
    <property type="match status" value="1"/>
</dbReference>
<dbReference type="Proteomes" id="UP000707731">
    <property type="component" value="Unassembled WGS sequence"/>
</dbReference>